<proteinExistence type="predicted"/>
<dbReference type="EMBL" id="CAJVPW010017906">
    <property type="protein sequence ID" value="CAG8679080.1"/>
    <property type="molecule type" value="Genomic_DNA"/>
</dbReference>
<accession>A0ACA9P1K5</accession>
<feature type="non-terminal residue" evidence="1">
    <location>
        <position position="1"/>
    </location>
</feature>
<organism evidence="1 2">
    <name type="scientific">Cetraspora pellucida</name>
    <dbReference type="NCBI Taxonomy" id="1433469"/>
    <lineage>
        <taxon>Eukaryota</taxon>
        <taxon>Fungi</taxon>
        <taxon>Fungi incertae sedis</taxon>
        <taxon>Mucoromycota</taxon>
        <taxon>Glomeromycotina</taxon>
        <taxon>Glomeromycetes</taxon>
        <taxon>Diversisporales</taxon>
        <taxon>Gigasporaceae</taxon>
        <taxon>Cetraspora</taxon>
    </lineage>
</organism>
<comment type="caution">
    <text evidence="1">The sequence shown here is derived from an EMBL/GenBank/DDBJ whole genome shotgun (WGS) entry which is preliminary data.</text>
</comment>
<protein>
    <submittedName>
        <fullName evidence="1">6863_t:CDS:1</fullName>
    </submittedName>
</protein>
<evidence type="ECO:0000313" key="2">
    <source>
        <dbReference type="Proteomes" id="UP000789366"/>
    </source>
</evidence>
<reference evidence="1" key="1">
    <citation type="submission" date="2021-06" db="EMBL/GenBank/DDBJ databases">
        <authorList>
            <person name="Kallberg Y."/>
            <person name="Tangrot J."/>
            <person name="Rosling A."/>
        </authorList>
    </citation>
    <scope>NUCLEOTIDE SEQUENCE</scope>
    <source>
        <strain evidence="1">28 12/20/2015</strain>
    </source>
</reference>
<dbReference type="Proteomes" id="UP000789366">
    <property type="component" value="Unassembled WGS sequence"/>
</dbReference>
<name>A0ACA9P1K5_9GLOM</name>
<sequence>AENSKSLFFLCELAEEITSAGQYNIDLVAKFISKKAFKIKYEDTDSLYLICPDKYYKKNDRAFNEDRLFKEEYWSKIVKITIDVIKSCVIKVDNYMEYLEFAKEQNMKININYYLESMLGLCAWFINKDEKYQLPSLNKIMQIIDSDKREKQIDVYFQKEVKKWLEKYIKSL</sequence>
<gene>
    <name evidence="1" type="ORF">SPELUC_LOCUS10053</name>
</gene>
<keyword evidence="2" id="KW-1185">Reference proteome</keyword>
<evidence type="ECO:0000313" key="1">
    <source>
        <dbReference type="EMBL" id="CAG8679080.1"/>
    </source>
</evidence>